<name>A0ACD0NYS6_9BASI</name>
<reference evidence="1 2" key="1">
    <citation type="journal article" date="2018" name="Mol. Biol. Evol.">
        <title>Broad Genomic Sampling Reveals a Smut Pathogenic Ancestry of the Fungal Clade Ustilaginomycotina.</title>
        <authorList>
            <person name="Kijpornyongpan T."/>
            <person name="Mondo S.J."/>
            <person name="Barry K."/>
            <person name="Sandor L."/>
            <person name="Lee J."/>
            <person name="Lipzen A."/>
            <person name="Pangilinan J."/>
            <person name="LaButti K."/>
            <person name="Hainaut M."/>
            <person name="Henrissat B."/>
            <person name="Grigoriev I.V."/>
            <person name="Spatafora J.W."/>
            <person name="Aime M.C."/>
        </authorList>
    </citation>
    <scope>NUCLEOTIDE SEQUENCE [LARGE SCALE GENOMIC DNA]</scope>
    <source>
        <strain evidence="1 2">SA 807</strain>
    </source>
</reference>
<dbReference type="Proteomes" id="UP000245626">
    <property type="component" value="Unassembled WGS sequence"/>
</dbReference>
<evidence type="ECO:0000313" key="1">
    <source>
        <dbReference type="EMBL" id="PWN50959.1"/>
    </source>
</evidence>
<protein>
    <submittedName>
        <fullName evidence="1">WD40 repeat-like protein</fullName>
    </submittedName>
</protein>
<organism evidence="1 2">
    <name type="scientific">Violaceomyces palustris</name>
    <dbReference type="NCBI Taxonomy" id="1673888"/>
    <lineage>
        <taxon>Eukaryota</taxon>
        <taxon>Fungi</taxon>
        <taxon>Dikarya</taxon>
        <taxon>Basidiomycota</taxon>
        <taxon>Ustilaginomycotina</taxon>
        <taxon>Ustilaginomycetes</taxon>
        <taxon>Violaceomycetales</taxon>
        <taxon>Violaceomycetaceae</taxon>
        <taxon>Violaceomyces</taxon>
    </lineage>
</organism>
<accession>A0ACD0NYS6</accession>
<evidence type="ECO:0000313" key="2">
    <source>
        <dbReference type="Proteomes" id="UP000245626"/>
    </source>
</evidence>
<proteinExistence type="predicted"/>
<sequence>MSLKNSSTPTDASDPSSSILRSTLSEAISQTKAYLHPFTSTATPYANSLSRSDRDGTQTEPNRLLSDVAPHLMTSRMISAVANSNTALGLPPGASPGQRRARLFLTPGFSITNPARSLVRFGGSLVQSGIGRGASGLTSHDLYVLEESDRILATAAQDLDLDRFGTPDAASNGRQAIEASKRGAIDSNVSLLRGFQATIPTAFEGRQRRRKVRAIASGYDEVAPGQSPRRMGLKAMGDKARGLMVEENESPSSSFSSREQRKARRVQASREGKGKGNGHHYPGLDIEELEKQISEIGREREDISVRRSLIDSEISAVEAKIKTLEKVKSGLKERLMGLSEEELELRDELEGVTELLAVQRHRRSMPGGPGSAANSSAMTANAGGHGSSRRRKGPLFLPSEHDELPSGVAFMTLTNHGAAITGVDFSEPYGTLVSSSLDETVRVWDLASGDEVGRLRGHKGVVKCLQVEDEICITGSADGTLRVWDLTRVEDFETRLSLSASGELKSRSHQIGDLEDESNGDTIRSSGLAEDDPVERDEHDPCLRSLEGHSKAVTSLYFDDNCLVTGASDKTLRQWDLNTGQCVLTMDILWAISNPTTSQALSQSEFGFGYTSSSKRASNGSTILGSGLPDLSGAAPFGLTGQNNFSGAFSHPTPPFSDGSWEMYQDFVGGVQFWGYALASGSGDGGVRMWDMRTGQAHRTLLGHTAPVTCLQFDETYVISGSLDKSIRIWDLRTGQISDTIKYDFPVTALQFDTRKILAATGENGINIFNRTTLQHSYLTLNGHTSPAERLRYMDRYAISGGKDSMIKIWAL</sequence>
<dbReference type="EMBL" id="KZ819883">
    <property type="protein sequence ID" value="PWN50959.1"/>
    <property type="molecule type" value="Genomic_DNA"/>
</dbReference>
<keyword evidence="2" id="KW-1185">Reference proteome</keyword>
<gene>
    <name evidence="1" type="ORF">IE53DRAFT_386719</name>
</gene>